<dbReference type="KEGG" id="saco:SAME_01942"/>
<dbReference type="Pfam" id="PF02518">
    <property type="entry name" value="HATPase_c"/>
    <property type="match status" value="1"/>
</dbReference>
<dbReference type="OrthoDB" id="9776552at2"/>
<dbReference type="GO" id="GO:0005524">
    <property type="term" value="F:ATP binding"/>
    <property type="evidence" value="ECO:0007669"/>
    <property type="project" value="UniProtKB-KW"/>
</dbReference>
<evidence type="ECO:0000256" key="3">
    <source>
        <dbReference type="ARBA" id="ARBA00022553"/>
    </source>
</evidence>
<accession>A0A239XG32</accession>
<reference evidence="15 16" key="1">
    <citation type="submission" date="2017-06" db="EMBL/GenBank/DDBJ databases">
        <authorList>
            <consortium name="Pathogen Informatics"/>
        </authorList>
    </citation>
    <scope>NUCLEOTIDE SEQUENCE [LARGE SCALE GENOMIC DNA]</scope>
    <source>
        <strain evidence="15 16">NCTC11291</strain>
    </source>
</reference>
<feature type="transmembrane region" description="Helical" evidence="13">
    <location>
        <begin position="253"/>
        <end position="276"/>
    </location>
</feature>
<dbReference type="PANTHER" id="PTHR34220">
    <property type="entry name" value="SENSOR HISTIDINE KINASE YPDA"/>
    <property type="match status" value="1"/>
</dbReference>
<keyword evidence="6" id="KW-0547">Nucleotide-binding</keyword>
<dbReference type="EMBL" id="LT906454">
    <property type="protein sequence ID" value="SNV44918.1"/>
    <property type="molecule type" value="Genomic_DNA"/>
</dbReference>
<dbReference type="GO" id="GO:0005886">
    <property type="term" value="C:plasma membrane"/>
    <property type="evidence" value="ECO:0007669"/>
    <property type="project" value="UniProtKB-SubCell"/>
</dbReference>
<dbReference type="RefSeq" id="WP_095123428.1">
    <property type="nucleotide sequence ID" value="NZ_LT906454.1"/>
</dbReference>
<keyword evidence="3" id="KW-0597">Phosphoprotein</keyword>
<dbReference type="InterPro" id="IPR003594">
    <property type="entry name" value="HATPase_dom"/>
</dbReference>
<evidence type="ECO:0000256" key="10">
    <source>
        <dbReference type="ARBA" id="ARBA00023012"/>
    </source>
</evidence>
<gene>
    <name evidence="15" type="primary">ypdA_2</name>
    <name evidence="15" type="ORF">SAMEA4504048_01942</name>
</gene>
<dbReference type="Proteomes" id="UP000215144">
    <property type="component" value="Chromosome 1"/>
</dbReference>
<evidence type="ECO:0000256" key="11">
    <source>
        <dbReference type="ARBA" id="ARBA00023136"/>
    </source>
</evidence>
<feature type="domain" description="HAMP" evidence="14">
    <location>
        <begin position="292"/>
        <end position="338"/>
    </location>
</feature>
<keyword evidence="12" id="KW-0175">Coiled coil</keyword>
<dbReference type="PROSITE" id="PS50885">
    <property type="entry name" value="HAMP"/>
    <property type="match status" value="1"/>
</dbReference>
<feature type="transmembrane region" description="Helical" evidence="13">
    <location>
        <begin position="20"/>
        <end position="39"/>
    </location>
</feature>
<keyword evidence="8" id="KW-0067">ATP-binding</keyword>
<evidence type="ECO:0000256" key="1">
    <source>
        <dbReference type="ARBA" id="ARBA00004651"/>
    </source>
</evidence>
<evidence type="ECO:0000256" key="7">
    <source>
        <dbReference type="ARBA" id="ARBA00022777"/>
    </source>
</evidence>
<dbReference type="InterPro" id="IPR010559">
    <property type="entry name" value="Sig_transdc_His_kin_internal"/>
</dbReference>
<evidence type="ECO:0000256" key="12">
    <source>
        <dbReference type="SAM" id="Coils"/>
    </source>
</evidence>
<evidence type="ECO:0000256" key="13">
    <source>
        <dbReference type="SAM" id="Phobius"/>
    </source>
</evidence>
<dbReference type="PANTHER" id="PTHR34220:SF11">
    <property type="entry name" value="SENSOR PROTEIN KINASE HPTS"/>
    <property type="match status" value="1"/>
</dbReference>
<protein>
    <submittedName>
        <fullName evidence="15">Sensor histidine kinase</fullName>
    </submittedName>
</protein>
<keyword evidence="4" id="KW-0808">Transferase</keyword>
<dbReference type="Gene3D" id="3.30.565.10">
    <property type="entry name" value="Histidine kinase-like ATPase, C-terminal domain"/>
    <property type="match status" value="1"/>
</dbReference>
<evidence type="ECO:0000256" key="2">
    <source>
        <dbReference type="ARBA" id="ARBA00022475"/>
    </source>
</evidence>
<comment type="subcellular location">
    <subcellularLocation>
        <location evidence="1">Cell membrane</location>
        <topology evidence="1">Multi-pass membrane protein</topology>
    </subcellularLocation>
</comment>
<evidence type="ECO:0000256" key="5">
    <source>
        <dbReference type="ARBA" id="ARBA00022692"/>
    </source>
</evidence>
<evidence type="ECO:0000259" key="14">
    <source>
        <dbReference type="PROSITE" id="PS50885"/>
    </source>
</evidence>
<evidence type="ECO:0000256" key="9">
    <source>
        <dbReference type="ARBA" id="ARBA00022989"/>
    </source>
</evidence>
<evidence type="ECO:0000313" key="16">
    <source>
        <dbReference type="Proteomes" id="UP000215144"/>
    </source>
</evidence>
<dbReference type="Pfam" id="PF06580">
    <property type="entry name" value="His_kinase"/>
    <property type="match status" value="1"/>
</dbReference>
<name>A0A239XG32_STRAI</name>
<dbReference type="AlphaFoldDB" id="A0A239XG32"/>
<dbReference type="GO" id="GO:0000155">
    <property type="term" value="F:phosphorelay sensor kinase activity"/>
    <property type="evidence" value="ECO:0007669"/>
    <property type="project" value="InterPro"/>
</dbReference>
<dbReference type="InterPro" id="IPR050640">
    <property type="entry name" value="Bact_2-comp_sensor_kinase"/>
</dbReference>
<evidence type="ECO:0000256" key="4">
    <source>
        <dbReference type="ARBA" id="ARBA00022679"/>
    </source>
</evidence>
<keyword evidence="9 13" id="KW-1133">Transmembrane helix</keyword>
<dbReference type="InterPro" id="IPR036890">
    <property type="entry name" value="HATPase_C_sf"/>
</dbReference>
<keyword evidence="10" id="KW-0902">Two-component regulatory system</keyword>
<dbReference type="SUPFAM" id="SSF55874">
    <property type="entry name" value="ATPase domain of HSP90 chaperone/DNA topoisomerase II/histidine kinase"/>
    <property type="match status" value="1"/>
</dbReference>
<feature type="coiled-coil region" evidence="12">
    <location>
        <begin position="326"/>
        <end position="353"/>
    </location>
</feature>
<sequence length="547" mass="63398">MEEKFKLTLQKDIVNHFSHQALLLSALLIAFFLLFALVPQQYGIYRDSRVISKTYDKFVTHHERLLGELSQGSINQYLSHKPVEREVFHDFYSKRSLLNVRSNLLVFNAAQDLQLITDHQLTPLAQSLQLKLVMEQSIDKPIKTSVIIDGEGNHYLAMIAAIEDANRLVGYSVLMINGDDFLTLLKSLDSRYLIFDDYQSPFLSNSEQFMTGSLGKVDEKIMPKRLFFSKHKAYLSQTSSLTPEMRVTVYRQLLPLTALLVFAMCLSASIFTALWWQSKQLGDKIATKNSLAIETLVSEMEAISQGEKQNIDLKTDDEFTYLADQMNQMIQRLYQLSQKALQLEKERQTFERRMLEAQFHPHFLYNTLETILITSQFDPELTETIVLRLTTLLRYSLNHDHQQETIANDMAIVESYLQINQVRFEQLSYHLTYDDSLKDITIPKLALLPLVENSIKYGYRYRHDLIVNITIKKIAGYLYLTVEDNGPGISKERQEQILANLQTMDSHHGLINSYRRLAHQFYHVELDFERTSLGFSITFKVKEDGFV</sequence>
<evidence type="ECO:0000313" key="15">
    <source>
        <dbReference type="EMBL" id="SNV44918.1"/>
    </source>
</evidence>
<keyword evidence="11 13" id="KW-0472">Membrane</keyword>
<dbReference type="InterPro" id="IPR003660">
    <property type="entry name" value="HAMP_dom"/>
</dbReference>
<keyword evidence="2" id="KW-1003">Cell membrane</keyword>
<dbReference type="Gene3D" id="6.10.340.10">
    <property type="match status" value="1"/>
</dbReference>
<proteinExistence type="predicted"/>
<dbReference type="CDD" id="cd06225">
    <property type="entry name" value="HAMP"/>
    <property type="match status" value="1"/>
</dbReference>
<organism evidence="15 16">
    <name type="scientific">Streptococcus acidominimus</name>
    <dbReference type="NCBI Taxonomy" id="1326"/>
    <lineage>
        <taxon>Bacteria</taxon>
        <taxon>Bacillati</taxon>
        <taxon>Bacillota</taxon>
        <taxon>Bacilli</taxon>
        <taxon>Lactobacillales</taxon>
        <taxon>Streptococcaceae</taxon>
        <taxon>Streptococcus</taxon>
    </lineage>
</organism>
<keyword evidence="7 15" id="KW-0418">Kinase</keyword>
<keyword evidence="5 13" id="KW-0812">Transmembrane</keyword>
<evidence type="ECO:0000256" key="6">
    <source>
        <dbReference type="ARBA" id="ARBA00022741"/>
    </source>
</evidence>
<evidence type="ECO:0000256" key="8">
    <source>
        <dbReference type="ARBA" id="ARBA00022840"/>
    </source>
</evidence>